<reference evidence="1 2" key="2">
    <citation type="journal article" date="2024" name="G3 (Bethesda)">
        <title>The genome of the cryopelagic Antarctic bald notothen, Trematomus borchgrevinki.</title>
        <authorList>
            <person name="Rayamajhi N."/>
            <person name="Rivera-Colon A.G."/>
            <person name="Minhas B.F."/>
            <person name="Cheng C.C."/>
            <person name="Catchen J.M."/>
        </authorList>
    </citation>
    <scope>NUCLEOTIDE SEQUENCE [LARGE SCALE GENOMIC DNA]</scope>
    <source>
        <strain evidence="1">AGRC-2024</strain>
    </source>
</reference>
<keyword evidence="2" id="KW-1185">Reference proteome</keyword>
<dbReference type="AlphaFoldDB" id="A0ABD2GCK9"/>
<accession>A0ABD2GCK9</accession>
<organism evidence="1 2">
    <name type="scientific">Pagothenia borchgrevinki</name>
    <name type="common">Bald rockcod</name>
    <name type="synonym">Trematomus borchgrevinki</name>
    <dbReference type="NCBI Taxonomy" id="8213"/>
    <lineage>
        <taxon>Eukaryota</taxon>
        <taxon>Metazoa</taxon>
        <taxon>Chordata</taxon>
        <taxon>Craniata</taxon>
        <taxon>Vertebrata</taxon>
        <taxon>Euteleostomi</taxon>
        <taxon>Actinopterygii</taxon>
        <taxon>Neopterygii</taxon>
        <taxon>Teleostei</taxon>
        <taxon>Neoteleostei</taxon>
        <taxon>Acanthomorphata</taxon>
        <taxon>Eupercaria</taxon>
        <taxon>Perciformes</taxon>
        <taxon>Notothenioidei</taxon>
        <taxon>Nototheniidae</taxon>
        <taxon>Pagothenia</taxon>
    </lineage>
</organism>
<name>A0ABD2GCK9_PAGBO</name>
<reference evidence="1 2" key="1">
    <citation type="journal article" date="2022" name="G3 (Bethesda)">
        <title>Evaluating Illumina-, Nanopore-, and PacBio-based genome assembly strategies with the bald notothen, Trematomus borchgrevinki.</title>
        <authorList>
            <person name="Rayamajhi N."/>
            <person name="Cheng C.C."/>
            <person name="Catchen J.M."/>
        </authorList>
    </citation>
    <scope>NUCLEOTIDE SEQUENCE [LARGE SCALE GENOMIC DNA]</scope>
    <source>
        <strain evidence="1">AGRC-2024</strain>
    </source>
</reference>
<dbReference type="EMBL" id="JBIYXZ010002080">
    <property type="protein sequence ID" value="KAL3051478.1"/>
    <property type="molecule type" value="Genomic_DNA"/>
</dbReference>
<proteinExistence type="predicted"/>
<evidence type="ECO:0008006" key="3">
    <source>
        <dbReference type="Google" id="ProtNLM"/>
    </source>
</evidence>
<protein>
    <recommendedName>
        <fullName evidence="3">Secreted protein</fullName>
    </recommendedName>
</protein>
<evidence type="ECO:0000313" key="2">
    <source>
        <dbReference type="Proteomes" id="UP001619887"/>
    </source>
</evidence>
<gene>
    <name evidence="1" type="ORF">OYC64_001679</name>
</gene>
<evidence type="ECO:0000313" key="1">
    <source>
        <dbReference type="EMBL" id="KAL3051478.1"/>
    </source>
</evidence>
<sequence length="88" mass="9438">MSSVVLTRCLTSAVWKHLCSSAGCLSAAAGLKVWVAEGRVGAGRFLQTSSSSSSSSSSSFREQLHLPTSSLTPSTWKLHLLRNWKSLK</sequence>
<dbReference type="Proteomes" id="UP001619887">
    <property type="component" value="Unassembled WGS sequence"/>
</dbReference>
<comment type="caution">
    <text evidence="1">The sequence shown here is derived from an EMBL/GenBank/DDBJ whole genome shotgun (WGS) entry which is preliminary data.</text>
</comment>